<evidence type="ECO:0000256" key="8">
    <source>
        <dbReference type="ARBA" id="ARBA00047899"/>
    </source>
</evidence>
<dbReference type="PROSITE" id="PS00107">
    <property type="entry name" value="PROTEIN_KINASE_ATP"/>
    <property type="match status" value="1"/>
</dbReference>
<keyword evidence="6" id="KW-0418">Kinase</keyword>
<comment type="catalytic activity">
    <reaction evidence="8">
        <text>L-threonyl-[protein] + ATP = O-phospho-L-threonyl-[protein] + ADP + H(+)</text>
        <dbReference type="Rhea" id="RHEA:46608"/>
        <dbReference type="Rhea" id="RHEA-COMP:11060"/>
        <dbReference type="Rhea" id="RHEA-COMP:11605"/>
        <dbReference type="ChEBI" id="CHEBI:15378"/>
        <dbReference type="ChEBI" id="CHEBI:30013"/>
        <dbReference type="ChEBI" id="CHEBI:30616"/>
        <dbReference type="ChEBI" id="CHEBI:61977"/>
        <dbReference type="ChEBI" id="CHEBI:456216"/>
        <dbReference type="EC" id="2.7.11.1"/>
    </reaction>
</comment>
<dbReference type="Gene3D" id="3.30.200.20">
    <property type="entry name" value="Phosphorylase Kinase, domain 1"/>
    <property type="match status" value="1"/>
</dbReference>
<keyword evidence="4" id="KW-0808">Transferase</keyword>
<dbReference type="EC" id="2.7.11.1" evidence="2"/>
<feature type="compositionally biased region" description="Acidic residues" evidence="11">
    <location>
        <begin position="193"/>
        <end position="203"/>
    </location>
</feature>
<evidence type="ECO:0000256" key="2">
    <source>
        <dbReference type="ARBA" id="ARBA00012513"/>
    </source>
</evidence>
<dbReference type="Proteomes" id="UP000006671">
    <property type="component" value="Unassembled WGS sequence"/>
</dbReference>
<evidence type="ECO:0000313" key="13">
    <source>
        <dbReference type="EMBL" id="EFC40351.1"/>
    </source>
</evidence>
<evidence type="ECO:0000256" key="11">
    <source>
        <dbReference type="SAM" id="MobiDB-lite"/>
    </source>
</evidence>
<dbReference type="GO" id="GO:0005524">
    <property type="term" value="F:ATP binding"/>
    <property type="evidence" value="ECO:0007669"/>
    <property type="project" value="UniProtKB-UniRule"/>
</dbReference>
<name>D2VS34_NAEGR</name>
<feature type="compositionally biased region" description="Low complexity" evidence="11">
    <location>
        <begin position="173"/>
        <end position="192"/>
    </location>
</feature>
<evidence type="ECO:0000313" key="14">
    <source>
        <dbReference type="Proteomes" id="UP000006671"/>
    </source>
</evidence>
<dbReference type="InterPro" id="IPR050660">
    <property type="entry name" value="NEK_Ser/Thr_kinase"/>
</dbReference>
<dbReference type="Gene3D" id="1.10.510.10">
    <property type="entry name" value="Transferase(Phosphotransferase) domain 1"/>
    <property type="match status" value="1"/>
</dbReference>
<evidence type="ECO:0000256" key="10">
    <source>
        <dbReference type="PROSITE-ProRule" id="PRU10141"/>
    </source>
</evidence>
<comment type="catalytic activity">
    <reaction evidence="9">
        <text>L-seryl-[protein] + ATP = O-phospho-L-seryl-[protein] + ADP + H(+)</text>
        <dbReference type="Rhea" id="RHEA:17989"/>
        <dbReference type="Rhea" id="RHEA-COMP:9863"/>
        <dbReference type="Rhea" id="RHEA-COMP:11604"/>
        <dbReference type="ChEBI" id="CHEBI:15378"/>
        <dbReference type="ChEBI" id="CHEBI:29999"/>
        <dbReference type="ChEBI" id="CHEBI:30616"/>
        <dbReference type="ChEBI" id="CHEBI:83421"/>
        <dbReference type="ChEBI" id="CHEBI:456216"/>
        <dbReference type="EC" id="2.7.11.1"/>
    </reaction>
</comment>
<accession>D2VS34</accession>
<dbReference type="VEuPathDB" id="AmoebaDB:NAEGRDRAFT_81029"/>
<keyword evidence="5 10" id="KW-0547">Nucleotide-binding</keyword>
<dbReference type="InParanoid" id="D2VS34"/>
<evidence type="ECO:0000256" key="5">
    <source>
        <dbReference type="ARBA" id="ARBA00022741"/>
    </source>
</evidence>
<dbReference type="GO" id="GO:0005634">
    <property type="term" value="C:nucleus"/>
    <property type="evidence" value="ECO:0007669"/>
    <property type="project" value="TreeGrafter"/>
</dbReference>
<protein>
    <recommendedName>
        <fullName evidence="2">non-specific serine/threonine protein kinase</fullName>
        <ecNumber evidence="2">2.7.11.1</ecNumber>
    </recommendedName>
</protein>
<dbReference type="GO" id="GO:0004674">
    <property type="term" value="F:protein serine/threonine kinase activity"/>
    <property type="evidence" value="ECO:0007669"/>
    <property type="project" value="UniProtKB-KW"/>
</dbReference>
<dbReference type="RefSeq" id="XP_002673095.1">
    <property type="nucleotide sequence ID" value="XM_002673049.1"/>
</dbReference>
<evidence type="ECO:0000259" key="12">
    <source>
        <dbReference type="PROSITE" id="PS50011"/>
    </source>
</evidence>
<proteinExistence type="inferred from homology"/>
<evidence type="ECO:0000256" key="9">
    <source>
        <dbReference type="ARBA" id="ARBA00048679"/>
    </source>
</evidence>
<dbReference type="SUPFAM" id="SSF56112">
    <property type="entry name" value="Protein kinase-like (PK-like)"/>
    <property type="match status" value="1"/>
</dbReference>
<dbReference type="GeneID" id="8854708"/>
<sequence>MGKLSSLLSMWEKKAESNNNNTASNIPPKRTIFKKPTSSDDNQPQNIQTIPDESSKPSNIIINENIRNETITSNDQSNSIEPSAPPQEETHTTLEESQDETTSTIVPPQEETPSAPLESQDESSIVVEELPSSSIVESSTENSLEETSQVVDETIPEETSETIPQQQEEEETISTQEIPQQEQEETTPQIPDETTETNQEEIPQDATKQGEFLVSLSELKAIVSSSPMSSSLQPIQRQLDLILQQNNCQTRDELPSTVAFTFDSLKTTLDLYMDNIFTINSIISSVLQVMALGKVTDDLRLVVKVLLRHCHLIEKQDSNIITLFSLFIQMAFGTQEKIDLLLDILRNDNMNQLVIKYGASETSKAVLGAVYPTLAKVDFKMFFQRYSKVYFAAKLPATVCASYCAQVYKEAAKYPEYVEPFIEEAVVTLGDLIKLRNEPIERLFCNGLYNMVKDNPEKFFNSEKYDFYETSINESKKLLFDSNKTYIEELFDLKKNLQSGDDDSQAGEDFILLIEFNGKKKKTKESGNITFALLVKSILEKFQIQEEHQSMNELFDRGVIVEYFEDSINDWVELERIEDIPRSPKVAKIRIIKEEIQVNQISQIIERNTNIQLVNDKYQILKRIGKGGFGSVYSANAYSSTETKPSLCALKYIEIDSIVNFNRSMREGIQMLQLDHANIARISDVFEVQSSDIGIMGVETKRYLCFAMPLYSHGDLYELVKNQSQIITEKLLGSIMKQLMDSLTYLHEEYSIVHRDIKPQNVLIESIDLANKTLKPILSDFGLAKTLLKTETQVAGTASYMSPEMSSRRGYNLSTDIWSMGVMFYQLLSFDFNTDVKGKVQNGEFDFLTTQIERTWSGQDLEIITSLKKLTFDMLNLDPDSRPTAKQAFEALASY</sequence>
<feature type="compositionally biased region" description="Low complexity" evidence="11">
    <location>
        <begin position="122"/>
        <end position="148"/>
    </location>
</feature>
<dbReference type="EMBL" id="GG738893">
    <property type="protein sequence ID" value="EFC40351.1"/>
    <property type="molecule type" value="Genomic_DNA"/>
</dbReference>
<dbReference type="OrthoDB" id="10253689at2759"/>
<dbReference type="InterPro" id="IPR017441">
    <property type="entry name" value="Protein_kinase_ATP_BS"/>
</dbReference>
<dbReference type="PROSITE" id="PS00108">
    <property type="entry name" value="PROTEIN_KINASE_ST"/>
    <property type="match status" value="1"/>
</dbReference>
<dbReference type="InterPro" id="IPR011009">
    <property type="entry name" value="Kinase-like_dom_sf"/>
</dbReference>
<feature type="binding site" evidence="10">
    <location>
        <position position="651"/>
    </location>
    <ligand>
        <name>ATP</name>
        <dbReference type="ChEBI" id="CHEBI:30616"/>
    </ligand>
</feature>
<gene>
    <name evidence="13" type="ORF">NAEGRDRAFT_81029</name>
</gene>
<dbReference type="PANTHER" id="PTHR43671:SF98">
    <property type="entry name" value="SERINE_THREONINE-PROTEIN KINASE NEK11"/>
    <property type="match status" value="1"/>
</dbReference>
<dbReference type="InterPro" id="IPR000719">
    <property type="entry name" value="Prot_kinase_dom"/>
</dbReference>
<evidence type="ECO:0000256" key="4">
    <source>
        <dbReference type="ARBA" id="ARBA00022679"/>
    </source>
</evidence>
<reference evidence="13 14" key="1">
    <citation type="journal article" date="2010" name="Cell">
        <title>The genome of Naegleria gruberi illuminates early eukaryotic versatility.</title>
        <authorList>
            <person name="Fritz-Laylin L.K."/>
            <person name="Prochnik S.E."/>
            <person name="Ginger M.L."/>
            <person name="Dacks J.B."/>
            <person name="Carpenter M.L."/>
            <person name="Field M.C."/>
            <person name="Kuo A."/>
            <person name="Paredez A."/>
            <person name="Chapman J."/>
            <person name="Pham J."/>
            <person name="Shu S."/>
            <person name="Neupane R."/>
            <person name="Cipriano M."/>
            <person name="Mancuso J."/>
            <person name="Tu H."/>
            <person name="Salamov A."/>
            <person name="Lindquist E."/>
            <person name="Shapiro H."/>
            <person name="Lucas S."/>
            <person name="Grigoriev I.V."/>
            <person name="Cande W.Z."/>
            <person name="Fulton C."/>
            <person name="Rokhsar D.S."/>
            <person name="Dawson S.C."/>
        </authorList>
    </citation>
    <scope>NUCLEOTIDE SEQUENCE [LARGE SCALE GENOMIC DNA]</scope>
    <source>
        <strain evidence="13 14">NEG-M</strain>
    </source>
</reference>
<feature type="domain" description="Protein kinase" evidence="12">
    <location>
        <begin position="618"/>
        <end position="895"/>
    </location>
</feature>
<keyword evidence="14" id="KW-1185">Reference proteome</keyword>
<organism evidence="14">
    <name type="scientific">Naegleria gruberi</name>
    <name type="common">Amoeba</name>
    <dbReference type="NCBI Taxonomy" id="5762"/>
    <lineage>
        <taxon>Eukaryota</taxon>
        <taxon>Discoba</taxon>
        <taxon>Heterolobosea</taxon>
        <taxon>Tetramitia</taxon>
        <taxon>Eutetramitia</taxon>
        <taxon>Vahlkampfiidae</taxon>
        <taxon>Naegleria</taxon>
    </lineage>
</organism>
<evidence type="ECO:0000256" key="6">
    <source>
        <dbReference type="ARBA" id="ARBA00022777"/>
    </source>
</evidence>
<dbReference type="eggNOG" id="KOG0032">
    <property type="taxonomic scope" value="Eukaryota"/>
</dbReference>
<dbReference type="STRING" id="5762.D2VS34"/>
<dbReference type="OMA" id="NDWVELE"/>
<dbReference type="AlphaFoldDB" id="D2VS34"/>
<comment type="similarity">
    <text evidence="1">Belongs to the protein kinase superfamily. NEK Ser/Thr protein kinase family. NIMA subfamily.</text>
</comment>
<dbReference type="KEGG" id="ngr:NAEGRDRAFT_81029"/>
<dbReference type="Pfam" id="PF00069">
    <property type="entry name" value="Pkinase"/>
    <property type="match status" value="1"/>
</dbReference>
<dbReference type="InterPro" id="IPR008271">
    <property type="entry name" value="Ser/Thr_kinase_AS"/>
</dbReference>
<feature type="compositionally biased region" description="Polar residues" evidence="11">
    <location>
        <begin position="39"/>
        <end position="52"/>
    </location>
</feature>
<dbReference type="PROSITE" id="PS50011">
    <property type="entry name" value="PROTEIN_KINASE_DOM"/>
    <property type="match status" value="1"/>
</dbReference>
<evidence type="ECO:0000256" key="3">
    <source>
        <dbReference type="ARBA" id="ARBA00022527"/>
    </source>
</evidence>
<feature type="region of interest" description="Disordered" evidence="11">
    <location>
        <begin position="1"/>
        <end position="204"/>
    </location>
</feature>
<dbReference type="PANTHER" id="PTHR43671">
    <property type="entry name" value="SERINE/THREONINE-PROTEIN KINASE NEK"/>
    <property type="match status" value="1"/>
</dbReference>
<evidence type="ECO:0000256" key="7">
    <source>
        <dbReference type="ARBA" id="ARBA00022840"/>
    </source>
</evidence>
<dbReference type="SMART" id="SM00220">
    <property type="entry name" value="S_TKc"/>
    <property type="match status" value="1"/>
</dbReference>
<keyword evidence="3" id="KW-0723">Serine/threonine-protein kinase</keyword>
<feature type="compositionally biased region" description="Low complexity" evidence="11">
    <location>
        <begin position="58"/>
        <end position="74"/>
    </location>
</feature>
<evidence type="ECO:0000256" key="1">
    <source>
        <dbReference type="ARBA" id="ARBA00010886"/>
    </source>
</evidence>
<keyword evidence="7 10" id="KW-0067">ATP-binding</keyword>